<dbReference type="AlphaFoldDB" id="V6LBC5"/>
<dbReference type="VEuPathDB" id="GiardiaDB:SS50377_23122"/>
<accession>V6LBC5</accession>
<dbReference type="EMBL" id="KI546168">
    <property type="protein sequence ID" value="EST41702.1"/>
    <property type="molecule type" value="Genomic_DNA"/>
</dbReference>
<organism evidence="1">
    <name type="scientific">Spironucleus salmonicida</name>
    <dbReference type="NCBI Taxonomy" id="348837"/>
    <lineage>
        <taxon>Eukaryota</taxon>
        <taxon>Metamonada</taxon>
        <taxon>Diplomonadida</taxon>
        <taxon>Hexamitidae</taxon>
        <taxon>Hexamitinae</taxon>
        <taxon>Spironucleus</taxon>
    </lineage>
</organism>
<proteinExistence type="predicted"/>
<name>V6LBC5_9EUKA</name>
<keyword evidence="1" id="KW-0378">Hydrolase</keyword>
<dbReference type="PANTHER" id="PTHR11472:SF34">
    <property type="entry name" value="REGULATOR OF TELOMERE ELONGATION HELICASE 1"/>
    <property type="match status" value="1"/>
</dbReference>
<dbReference type="InterPro" id="IPR045028">
    <property type="entry name" value="DinG/Rad3-like"/>
</dbReference>
<evidence type="ECO:0000313" key="1">
    <source>
        <dbReference type="EMBL" id="EST41702.1"/>
    </source>
</evidence>
<keyword evidence="1" id="KW-0547">Nucleotide-binding</keyword>
<dbReference type="PANTHER" id="PTHR11472">
    <property type="entry name" value="DNA REPAIR DEAD HELICASE RAD3/XP-D SUBFAMILY MEMBER"/>
    <property type="match status" value="1"/>
</dbReference>
<keyword evidence="1" id="KW-0347">Helicase</keyword>
<keyword evidence="1" id="KW-0067">ATP-binding</keyword>
<dbReference type="GO" id="GO:0003678">
    <property type="term" value="F:DNA helicase activity"/>
    <property type="evidence" value="ECO:0007669"/>
    <property type="project" value="TreeGrafter"/>
</dbReference>
<protein>
    <submittedName>
        <fullName evidence="1">TFIIH basal transcription factor complex helicase subunit</fullName>
    </submittedName>
</protein>
<sequence length="613" mass="71602">MESLLSQEDAINKLINMAQTIESKNINIVNTNITQAVQYIENNINQNDFSNIFISSRDLTYSIVPYRQNKKFQQTFQPLLDQKIIHLSHQQVLDIKFREISPLITSTSLLIFDNAEYLLESSREAFSMHLTKQLLNRSLEYLLQQEKQDIILQDPRKSILNIVNFDLSKQSHLKAFQQIRFRNSAYTLPFLTPQFIPQLSISHFIQTIIRSISAISDLLQSDQSVLAPELFLKLLTEKYSVDINILQFSVQYYHNYLQQKNTFFQPLVTILQFLQLMSTFSHPVIHYQIEKSAETHGQRFFESNSFHLIIQKGKDGKLHKSEPVLSYICSDPLVALRFILERFETIIFLSNQIPISVEKDKSKEKLSQILRINYFNRKSQFSFNTKFYDIQADIYGFYRYQKKGADQTLLLSSEKDIQPSLALNYQKFVQQRSTQSRDGVVIYTPNKQFSARLIQRLKDQNLSLSTFQSSFIISPDQIESASVKKFYRLSCNIGRGGLLVTNFNDTHSNEFTQQYNSISLILGVPFPQKSLRNKLFTFYDFRVFDKQPGDLWHQMAARNIIGSCSGQTALICADMRYSLQIQKWFPRWFLKYFQEEGAGCLHELKNWVINKSE</sequence>
<reference evidence="1" key="1">
    <citation type="journal article" date="2014" name="PLoS Genet.">
        <title>The Genome of Spironucleus salmonicida Highlights a Fish Pathogen Adapted to Fluctuating Environments.</title>
        <authorList>
            <person name="Xu F."/>
            <person name="Jerlstrom-Hultqvist J."/>
            <person name="Einarsson E."/>
            <person name="Astvaldsson A."/>
            <person name="Svard S.G."/>
            <person name="Andersson J.O."/>
        </authorList>
    </citation>
    <scope>NUCLEOTIDE SEQUENCE</scope>
</reference>
<gene>
    <name evidence="1" type="ORF">SS50377_18789</name>
</gene>